<feature type="compositionally biased region" description="Basic and acidic residues" evidence="1">
    <location>
        <begin position="185"/>
        <end position="197"/>
    </location>
</feature>
<gene>
    <name evidence="3" type="ORF">FF098_005145</name>
    <name evidence="2" type="ORF">GCM10011355_10390</name>
</gene>
<feature type="compositionally biased region" description="Basic and acidic residues" evidence="1">
    <location>
        <begin position="220"/>
        <end position="256"/>
    </location>
</feature>
<name>A0A8J3EQR5_9PROT</name>
<feature type="compositionally biased region" description="Polar residues" evidence="1">
    <location>
        <begin position="175"/>
        <end position="184"/>
    </location>
</feature>
<dbReference type="Proteomes" id="UP000621856">
    <property type="component" value="Unassembled WGS sequence"/>
</dbReference>
<evidence type="ECO:0000256" key="1">
    <source>
        <dbReference type="SAM" id="MobiDB-lite"/>
    </source>
</evidence>
<evidence type="ECO:0000313" key="3">
    <source>
        <dbReference type="EMBL" id="NHK27283.1"/>
    </source>
</evidence>
<feature type="compositionally biased region" description="Polar residues" evidence="1">
    <location>
        <begin position="153"/>
        <end position="164"/>
    </location>
</feature>
<accession>A0A8J3EQR5</accession>
<organism evidence="2 4">
    <name type="scientific">Aquisalinus luteolus</name>
    <dbReference type="NCBI Taxonomy" id="1566827"/>
    <lineage>
        <taxon>Bacteria</taxon>
        <taxon>Pseudomonadati</taxon>
        <taxon>Pseudomonadota</taxon>
        <taxon>Alphaproteobacteria</taxon>
        <taxon>Parvularculales</taxon>
        <taxon>Parvularculaceae</taxon>
        <taxon>Aquisalinus</taxon>
    </lineage>
</organism>
<dbReference type="Proteomes" id="UP000818603">
    <property type="component" value="Unassembled WGS sequence"/>
</dbReference>
<dbReference type="RefSeq" id="WP_155138106.1">
    <property type="nucleotide sequence ID" value="NZ_BMGZ01000001.1"/>
</dbReference>
<keyword evidence="5" id="KW-1185">Reference proteome</keyword>
<feature type="compositionally biased region" description="Basic and acidic residues" evidence="1">
    <location>
        <begin position="165"/>
        <end position="174"/>
    </location>
</feature>
<reference evidence="2" key="1">
    <citation type="journal article" date="2014" name="Int. J. Syst. Evol. Microbiol.">
        <title>Complete genome sequence of Corynebacterium casei LMG S-19264T (=DSM 44701T), isolated from a smear-ripened cheese.</title>
        <authorList>
            <consortium name="US DOE Joint Genome Institute (JGI-PGF)"/>
            <person name="Walter F."/>
            <person name="Albersmeier A."/>
            <person name="Kalinowski J."/>
            <person name="Ruckert C."/>
        </authorList>
    </citation>
    <scope>NUCLEOTIDE SEQUENCE</scope>
    <source>
        <strain evidence="2">CGMCC 1.14984</strain>
    </source>
</reference>
<feature type="compositionally biased region" description="Polar residues" evidence="1">
    <location>
        <begin position="113"/>
        <end position="124"/>
    </location>
</feature>
<reference evidence="2" key="3">
    <citation type="submission" date="2020-09" db="EMBL/GenBank/DDBJ databases">
        <authorList>
            <person name="Sun Q."/>
            <person name="Zhou Y."/>
        </authorList>
    </citation>
    <scope>NUCLEOTIDE SEQUENCE</scope>
    <source>
        <strain evidence="2">CGMCC 1.14984</strain>
    </source>
</reference>
<reference evidence="3 5" key="2">
    <citation type="submission" date="2020-02" db="EMBL/GenBank/DDBJ databases">
        <title>Genome sequence of Parvularcula flava strain NH6-79.</title>
        <authorList>
            <person name="Abdul Karim M.H."/>
            <person name="Lam M.Q."/>
            <person name="Chen S.J."/>
            <person name="Yahya A."/>
            <person name="Shahir S."/>
            <person name="Shamsir M.S."/>
            <person name="Chong C.S."/>
        </authorList>
    </citation>
    <scope>NUCLEOTIDE SEQUENCE [LARGE SCALE GENOMIC DNA]</scope>
    <source>
        <strain evidence="3 5">NH6-79</strain>
    </source>
</reference>
<evidence type="ECO:0000313" key="2">
    <source>
        <dbReference type="EMBL" id="GGH94966.1"/>
    </source>
</evidence>
<comment type="caution">
    <text evidence="2">The sequence shown here is derived from an EMBL/GenBank/DDBJ whole genome shotgun (WGS) entry which is preliminary data.</text>
</comment>
<evidence type="ECO:0000313" key="5">
    <source>
        <dbReference type="Proteomes" id="UP000818603"/>
    </source>
</evidence>
<feature type="compositionally biased region" description="Low complexity" evidence="1">
    <location>
        <begin position="125"/>
        <end position="135"/>
    </location>
</feature>
<feature type="region of interest" description="Disordered" evidence="1">
    <location>
        <begin position="57"/>
        <end position="274"/>
    </location>
</feature>
<dbReference type="EMBL" id="VCJR02000001">
    <property type="protein sequence ID" value="NHK27283.1"/>
    <property type="molecule type" value="Genomic_DNA"/>
</dbReference>
<dbReference type="AlphaFoldDB" id="A0A8J3EQR5"/>
<proteinExistence type="predicted"/>
<sequence>MNGLFNLLAALLIGGAIVVTGYALTRDGDDEADQSQIEQLADKTLAEAEEKFRQTADAAENLLSDADDDGREDPYTADVNGSADDARDVSSDDAEEAPARFASSEDAAEQGDAATSQTADQPDATSSRTESRTSTQAEGTAEEASTRTALRGSETSRTASNISQAKEDNQDRENNQSATAGINTTDRKIGVDKKDTKSFYTENGKPVDKPDTQRFYTENKPIDKPDSQRYYTENKRIDKPDTDRYFTENRRLDKPDSPNFYTENQPLPENRYTPLDNPCLREDGTVYTGPGTVDNPFADTNPCLVEQIPPVLVTELPPEQPLIPRVDLPETPVTPIVPEQPIVVAERCEYRPGQYTQNPYTDGSGYGWLSDVGCYGTFPWTGFGPQPSIPPGGSDYIM</sequence>
<protein>
    <submittedName>
        <fullName evidence="2">Uncharacterized protein</fullName>
    </submittedName>
</protein>
<dbReference type="EMBL" id="BMGZ01000001">
    <property type="protein sequence ID" value="GGH94966.1"/>
    <property type="molecule type" value="Genomic_DNA"/>
</dbReference>
<evidence type="ECO:0000313" key="4">
    <source>
        <dbReference type="Proteomes" id="UP000621856"/>
    </source>
</evidence>